<comment type="subcellular location">
    <subcellularLocation>
        <location evidence="5">Cell membrane</location>
        <topology evidence="5">Multi-pass membrane protein</topology>
    </subcellularLocation>
    <subcellularLocation>
        <location evidence="1">Membrane</location>
        <topology evidence="1">Multi-pass membrane protein</topology>
    </subcellularLocation>
</comment>
<evidence type="ECO:0000256" key="2">
    <source>
        <dbReference type="ARBA" id="ARBA00022692"/>
    </source>
</evidence>
<accession>A0ABW3CZW3</accession>
<evidence type="ECO:0000256" key="1">
    <source>
        <dbReference type="ARBA" id="ARBA00004141"/>
    </source>
</evidence>
<comment type="similarity">
    <text evidence="5">Belongs to the 4-toluene sulfonate uptake permease (TSUP) (TC 2.A.102) family.</text>
</comment>
<gene>
    <name evidence="6" type="ORF">ACFQ1M_09090</name>
</gene>
<sequence>MNIYIVVSLIVIGILAGVLSGAIGVGGGIVMVPLLLLFLGFSQHEAQGTSLAAMLPPVTLLAVLNYYKAGHINWKYALIISATFIIGGYFGSKLAIAIDQKLLKKIFGGVMLVVSLKMIFGR</sequence>
<evidence type="ECO:0000256" key="5">
    <source>
        <dbReference type="RuleBase" id="RU363041"/>
    </source>
</evidence>
<keyword evidence="2 5" id="KW-0812">Transmembrane</keyword>
<feature type="transmembrane region" description="Helical" evidence="5">
    <location>
        <begin position="6"/>
        <end position="39"/>
    </location>
</feature>
<keyword evidence="7" id="KW-1185">Reference proteome</keyword>
<name>A0ABW3CZW3_9FLAO</name>
<evidence type="ECO:0000313" key="6">
    <source>
        <dbReference type="EMBL" id="MFD0862365.1"/>
    </source>
</evidence>
<reference evidence="7" key="1">
    <citation type="journal article" date="2019" name="Int. J. Syst. Evol. Microbiol.">
        <title>The Global Catalogue of Microorganisms (GCM) 10K type strain sequencing project: providing services to taxonomists for standard genome sequencing and annotation.</title>
        <authorList>
            <consortium name="The Broad Institute Genomics Platform"/>
            <consortium name="The Broad Institute Genome Sequencing Center for Infectious Disease"/>
            <person name="Wu L."/>
            <person name="Ma J."/>
        </authorList>
    </citation>
    <scope>NUCLEOTIDE SEQUENCE [LARGE SCALE GENOMIC DNA]</scope>
    <source>
        <strain evidence="7">CCUG 62952</strain>
    </source>
</reference>
<evidence type="ECO:0000256" key="3">
    <source>
        <dbReference type="ARBA" id="ARBA00022989"/>
    </source>
</evidence>
<dbReference type="EMBL" id="JBHTJH010000005">
    <property type="protein sequence ID" value="MFD0862365.1"/>
    <property type="molecule type" value="Genomic_DNA"/>
</dbReference>
<keyword evidence="3 5" id="KW-1133">Transmembrane helix</keyword>
<evidence type="ECO:0000256" key="4">
    <source>
        <dbReference type="ARBA" id="ARBA00023136"/>
    </source>
</evidence>
<dbReference type="InterPro" id="IPR051598">
    <property type="entry name" value="TSUP/Inactive_protease-like"/>
</dbReference>
<dbReference type="PANTHER" id="PTHR43701">
    <property type="entry name" value="MEMBRANE TRANSPORTER PROTEIN MJ0441-RELATED"/>
    <property type="match status" value="1"/>
</dbReference>
<keyword evidence="4 5" id="KW-0472">Membrane</keyword>
<dbReference type="RefSeq" id="WP_386407213.1">
    <property type="nucleotide sequence ID" value="NZ_JBHTJH010000005.1"/>
</dbReference>
<keyword evidence="5" id="KW-1003">Cell membrane</keyword>
<dbReference type="Proteomes" id="UP001596978">
    <property type="component" value="Unassembled WGS sequence"/>
</dbReference>
<evidence type="ECO:0000313" key="7">
    <source>
        <dbReference type="Proteomes" id="UP001596978"/>
    </source>
</evidence>
<feature type="transmembrane region" description="Helical" evidence="5">
    <location>
        <begin position="73"/>
        <end position="90"/>
    </location>
</feature>
<proteinExistence type="inferred from homology"/>
<dbReference type="PANTHER" id="PTHR43701:SF2">
    <property type="entry name" value="MEMBRANE TRANSPORTER PROTEIN YJNA-RELATED"/>
    <property type="match status" value="1"/>
</dbReference>
<feature type="transmembrane region" description="Helical" evidence="5">
    <location>
        <begin position="51"/>
        <end position="67"/>
    </location>
</feature>
<comment type="caution">
    <text evidence="6">The sequence shown here is derived from an EMBL/GenBank/DDBJ whole genome shotgun (WGS) entry which is preliminary data.</text>
</comment>
<protein>
    <recommendedName>
        <fullName evidence="5">Probable membrane transporter protein</fullName>
    </recommendedName>
</protein>
<dbReference type="Pfam" id="PF01925">
    <property type="entry name" value="TauE"/>
    <property type="match status" value="1"/>
</dbReference>
<organism evidence="6 7">
    <name type="scientific">Sungkyunkwania multivorans</name>
    <dbReference type="NCBI Taxonomy" id="1173618"/>
    <lineage>
        <taxon>Bacteria</taxon>
        <taxon>Pseudomonadati</taxon>
        <taxon>Bacteroidota</taxon>
        <taxon>Flavobacteriia</taxon>
        <taxon>Flavobacteriales</taxon>
        <taxon>Flavobacteriaceae</taxon>
        <taxon>Sungkyunkwania</taxon>
    </lineage>
</organism>
<dbReference type="InterPro" id="IPR002781">
    <property type="entry name" value="TM_pro_TauE-like"/>
</dbReference>